<dbReference type="RefSeq" id="WP_013045744.1">
    <property type="nucleotide sequence ID" value="NC_014010.1"/>
</dbReference>
<proteinExistence type="predicted"/>
<dbReference type="Pfam" id="PF17408">
    <property type="entry name" value="MCD_N"/>
    <property type="match status" value="1"/>
</dbReference>
<dbReference type="PANTHER" id="PTHR28641:SF1">
    <property type="entry name" value="MALONYL-COA DECARBOXYLASE, MITOCHONDRIAL"/>
    <property type="match status" value="1"/>
</dbReference>
<sequence>MSYFADLLSTLFERASSLGKLSARKQAPLDVLCRELLTSKGEVSGATLAQAVLNEYTALDDADKLAFFCQLRDEFDLNADAAKMALSVYQQNPDQKNYATFMHAVDPQRQELIRRLNQVPGATAQLVAMRQDLLRLAKDNPDIAIIDYDFKTLFLSWFNRGFLVIRPINWASPAHILEKIIAYEAVHEIDSWDDLRRRLQPEDRRCFAFFHPSMPDEPLIFVQVALTDSMAHSIQAILSDDREAISADTATTATFYSISNCQQGLAGISFGNSLIKTVVQTLSRELPSLSVFVTLSPIPGFKSWCNGRDLQTDNLDTGDLRRLVAHYLLNAKRADNRPLDPVARFHLNNGARVQAIHGDADISPKGKQQSAGLMVNYLYDVPHLADNHEAFATHNKVAASSGVQNLASEAIKQFQL</sequence>
<dbReference type="Pfam" id="PF05292">
    <property type="entry name" value="MCD"/>
    <property type="match status" value="2"/>
</dbReference>
<evidence type="ECO:0000313" key="3">
    <source>
        <dbReference type="EMBL" id="ADE39115.1"/>
    </source>
</evidence>
<dbReference type="InterPro" id="IPR035372">
    <property type="entry name" value="MCD_N"/>
</dbReference>
<evidence type="ECO:0000259" key="1">
    <source>
        <dbReference type="Pfam" id="PF05292"/>
    </source>
</evidence>
<protein>
    <submittedName>
        <fullName evidence="3">Malonyl-CoA decarboxylase</fullName>
        <ecNumber evidence="3">4.1.1.9</ecNumber>
    </submittedName>
</protein>
<dbReference type="HOGENOM" id="CLU_023433_3_1_5"/>
<gene>
    <name evidence="3" type="ordered locus">SAR116_0872</name>
</gene>
<dbReference type="eggNOG" id="COG1593">
    <property type="taxonomic scope" value="Bacteria"/>
</dbReference>
<dbReference type="InterPro" id="IPR042303">
    <property type="entry name" value="Malonyl_CoA_deC_C_sf"/>
</dbReference>
<dbReference type="AlphaFoldDB" id="D5BS68"/>
<dbReference type="Gene3D" id="3.40.630.150">
    <property type="entry name" value="Malonyl-CoA decarboxylase, catalytic domain"/>
    <property type="match status" value="2"/>
</dbReference>
<keyword evidence="4" id="KW-1185">Reference proteome</keyword>
<feature type="domain" description="Malonyl-CoA decarboxylase C-terminal" evidence="1">
    <location>
        <begin position="320"/>
        <end position="380"/>
    </location>
</feature>
<dbReference type="GO" id="GO:0050080">
    <property type="term" value="F:malonyl-CoA decarboxylase activity"/>
    <property type="evidence" value="ECO:0007669"/>
    <property type="project" value="UniProtKB-EC"/>
</dbReference>
<dbReference type="EMBL" id="CP001751">
    <property type="protein sequence ID" value="ADE39115.1"/>
    <property type="molecule type" value="Genomic_DNA"/>
</dbReference>
<dbReference type="InterPro" id="IPR038917">
    <property type="entry name" value="Malonyl_CoA_deC"/>
</dbReference>
<keyword evidence="3" id="KW-0456">Lyase</keyword>
<dbReference type="InterPro" id="IPR007956">
    <property type="entry name" value="Malonyl_CoA_deC_C"/>
</dbReference>
<dbReference type="InterPro" id="IPR038351">
    <property type="entry name" value="MCD_N_sf"/>
</dbReference>
<dbReference type="GO" id="GO:0006633">
    <property type="term" value="P:fatty acid biosynthetic process"/>
    <property type="evidence" value="ECO:0007669"/>
    <property type="project" value="InterPro"/>
</dbReference>
<dbReference type="PANTHER" id="PTHR28641">
    <property type="match status" value="1"/>
</dbReference>
<reference evidence="3 4" key="1">
    <citation type="journal article" date="2010" name="J. Bacteriol.">
        <title>Complete genome sequence of "Candidatus Puniceispirillum marinum" IMCC1322, a representative of the SAR116 clade in the Alphaproteobacteria.</title>
        <authorList>
            <person name="Oh H.M."/>
            <person name="Kwon K.K."/>
            <person name="Kang I."/>
            <person name="Kang S.G."/>
            <person name="Lee J.H."/>
            <person name="Kim S.J."/>
            <person name="Cho J.C."/>
        </authorList>
    </citation>
    <scope>NUCLEOTIDE SEQUENCE [LARGE SCALE GENOMIC DNA]</scope>
    <source>
        <strain evidence="3 4">IMCC1322</strain>
    </source>
</reference>
<feature type="domain" description="Malonyl-CoA decarboxylase C-terminal" evidence="1">
    <location>
        <begin position="161"/>
        <end position="308"/>
    </location>
</feature>
<accession>D5BS68</accession>
<dbReference type="KEGG" id="apb:SAR116_0872"/>
<organism evidence="3 4">
    <name type="scientific">Puniceispirillum marinum (strain IMCC1322)</name>
    <dbReference type="NCBI Taxonomy" id="488538"/>
    <lineage>
        <taxon>Bacteria</taxon>
        <taxon>Pseudomonadati</taxon>
        <taxon>Pseudomonadota</taxon>
        <taxon>Alphaproteobacteria</taxon>
        <taxon>Candidatus Puniceispirillales</taxon>
        <taxon>Candidatus Puniceispirillaceae</taxon>
        <taxon>Candidatus Puniceispirillum</taxon>
    </lineage>
</organism>
<dbReference type="Proteomes" id="UP000007460">
    <property type="component" value="Chromosome"/>
</dbReference>
<evidence type="ECO:0000259" key="2">
    <source>
        <dbReference type="Pfam" id="PF17408"/>
    </source>
</evidence>
<name>D5BS68_PUNMI</name>
<dbReference type="OrthoDB" id="5292736at2"/>
<evidence type="ECO:0000313" key="4">
    <source>
        <dbReference type="Proteomes" id="UP000007460"/>
    </source>
</evidence>
<dbReference type="Gene3D" id="1.20.140.90">
    <property type="entry name" value="Malonyl-CoA decarboxylase, oligemerization domain"/>
    <property type="match status" value="1"/>
</dbReference>
<feature type="domain" description="Malonyl-CoA decarboxylase N-terminal" evidence="2">
    <location>
        <begin position="75"/>
        <end position="158"/>
    </location>
</feature>
<dbReference type="STRING" id="488538.SAR116_0872"/>
<dbReference type="EC" id="4.1.1.9" evidence="3"/>